<evidence type="ECO:0000313" key="4">
    <source>
        <dbReference type="EMBL" id="KAJ6596057.1"/>
    </source>
</evidence>
<reference evidence="4" key="1">
    <citation type="submission" date="2022-07" db="EMBL/GenBank/DDBJ databases">
        <authorList>
            <person name="Trinca V."/>
            <person name="Uliana J.V.C."/>
            <person name="Torres T.T."/>
            <person name="Ward R.J."/>
            <person name="Monesi N."/>
        </authorList>
    </citation>
    <scope>NUCLEOTIDE SEQUENCE</scope>
    <source>
        <strain evidence="4">HSMRA1968</strain>
        <tissue evidence="4">Whole embryos</tissue>
    </source>
</reference>
<accession>A0A9Q0MIY0</accession>
<evidence type="ECO:0000256" key="2">
    <source>
        <dbReference type="ARBA" id="ARBA00029688"/>
    </source>
</evidence>
<dbReference type="OrthoDB" id="21292at2759"/>
<dbReference type="EMBL" id="WJQU01006438">
    <property type="protein sequence ID" value="KAJ6596057.1"/>
    <property type="molecule type" value="Genomic_DNA"/>
</dbReference>
<organism evidence="4 6">
    <name type="scientific">Pseudolycoriella hygida</name>
    <dbReference type="NCBI Taxonomy" id="35572"/>
    <lineage>
        <taxon>Eukaryota</taxon>
        <taxon>Metazoa</taxon>
        <taxon>Ecdysozoa</taxon>
        <taxon>Arthropoda</taxon>
        <taxon>Hexapoda</taxon>
        <taxon>Insecta</taxon>
        <taxon>Pterygota</taxon>
        <taxon>Neoptera</taxon>
        <taxon>Endopterygota</taxon>
        <taxon>Diptera</taxon>
        <taxon>Nematocera</taxon>
        <taxon>Sciaroidea</taxon>
        <taxon>Sciaridae</taxon>
        <taxon>Pseudolycoriella</taxon>
    </lineage>
</organism>
<name>A0A9Q0MIY0_9DIPT</name>
<keyword evidence="6" id="KW-1185">Reference proteome</keyword>
<dbReference type="Pfam" id="PF04614">
    <property type="entry name" value="Pex19"/>
    <property type="match status" value="2"/>
</dbReference>
<dbReference type="GO" id="GO:0045046">
    <property type="term" value="P:protein import into peroxisome membrane"/>
    <property type="evidence" value="ECO:0007669"/>
    <property type="project" value="TreeGrafter"/>
</dbReference>
<evidence type="ECO:0000256" key="1">
    <source>
        <dbReference type="ARBA" id="ARBA00006326"/>
    </source>
</evidence>
<sequence length="436" mass="48936">MSADKEKPASKTNDKELDDLLDSALEDFDKNKDSTESVTKANPGEDFFSNEDVMNQARLLEQHMASLFGTAPDDGTINAEQFNAGLQKFAEATSIAMGGDGSVEPQFVDSITQAIQGLKEGTENLNATAPPADLSAMFSGLQMSEDAGDGNPFLPFVQGMMQSLLSAEVLLPSLKELLEKYPVWLAENGDKIDPADKERYVKQQELFKVICADLEQEKPTDSAEVKSDRFKKVLDNMKKLHDYGQPPAELVDAGVEMPQLPPMGDPSSQCPMIPRKFKRCNATRKFIAMSFEPHASDDPSNCNPFLPLVEKIKQRLLSTERLLPVMKVRVERYPVWLAENGNKIDPADKERYVKQLELYKVIYEDLQQEKPTDSAEVKSERAKKVLDNMNKLYDYGRPPDEMAHIVPETPETFPMGDPSSQCPMIYNWKIFFYSNL</sequence>
<proteinExistence type="inferred from homology"/>
<dbReference type="AlphaFoldDB" id="A0A9Q0MIY0"/>
<evidence type="ECO:0000256" key="3">
    <source>
        <dbReference type="SAM" id="MobiDB-lite"/>
    </source>
</evidence>
<gene>
    <name evidence="4" type="primary">Pex19_0</name>
    <name evidence="5" type="synonym">Pex19_1</name>
    <name evidence="5" type="ORF">Bhyg_16362</name>
    <name evidence="4" type="ORF">Bhyg_16430</name>
</gene>
<dbReference type="GO" id="GO:0005778">
    <property type="term" value="C:peroxisomal membrane"/>
    <property type="evidence" value="ECO:0007669"/>
    <property type="project" value="TreeGrafter"/>
</dbReference>
<comment type="similarity">
    <text evidence="1">Belongs to the peroxin-19 family.</text>
</comment>
<feature type="region of interest" description="Disordered" evidence="3">
    <location>
        <begin position="24"/>
        <end position="50"/>
    </location>
</feature>
<dbReference type="InterPro" id="IPR038322">
    <property type="entry name" value="Pex19_C_sf"/>
</dbReference>
<dbReference type="Proteomes" id="UP001151699">
    <property type="component" value="Unassembled WGS sequence"/>
</dbReference>
<evidence type="ECO:0000313" key="6">
    <source>
        <dbReference type="Proteomes" id="UP001151699"/>
    </source>
</evidence>
<dbReference type="Gene3D" id="1.20.120.900">
    <property type="entry name" value="Pex19, mPTS binding domain"/>
    <property type="match status" value="2"/>
</dbReference>
<dbReference type="PANTHER" id="PTHR12774">
    <property type="entry name" value="PEROXISOMAL BIOGENESIS FACTOR 19"/>
    <property type="match status" value="1"/>
</dbReference>
<dbReference type="GO" id="GO:0033328">
    <property type="term" value="F:peroxisome membrane targeting sequence binding"/>
    <property type="evidence" value="ECO:0007669"/>
    <property type="project" value="TreeGrafter"/>
</dbReference>
<evidence type="ECO:0000313" key="5">
    <source>
        <dbReference type="EMBL" id="KAJ6625711.1"/>
    </source>
</evidence>
<dbReference type="InterPro" id="IPR006708">
    <property type="entry name" value="Pex19"/>
</dbReference>
<dbReference type="EMBL" id="WJQU01003326">
    <property type="protein sequence ID" value="KAJ6625711.1"/>
    <property type="molecule type" value="Genomic_DNA"/>
</dbReference>
<protein>
    <recommendedName>
        <fullName evidence="2">Peroxin-19</fullName>
    </recommendedName>
</protein>
<dbReference type="PANTHER" id="PTHR12774:SF2">
    <property type="entry name" value="PEROXISOMAL BIOGENESIS FACTOR 19"/>
    <property type="match status" value="1"/>
</dbReference>
<comment type="caution">
    <text evidence="4">The sequence shown here is derived from an EMBL/GenBank/DDBJ whole genome shotgun (WGS) entry which is preliminary data.</text>
</comment>